<feature type="region of interest" description="Disordered" evidence="1">
    <location>
        <begin position="1"/>
        <end position="35"/>
    </location>
</feature>
<name>A0A314LAV0_NICAT</name>
<organism evidence="2 3">
    <name type="scientific">Nicotiana attenuata</name>
    <name type="common">Coyote tobacco</name>
    <dbReference type="NCBI Taxonomy" id="49451"/>
    <lineage>
        <taxon>Eukaryota</taxon>
        <taxon>Viridiplantae</taxon>
        <taxon>Streptophyta</taxon>
        <taxon>Embryophyta</taxon>
        <taxon>Tracheophyta</taxon>
        <taxon>Spermatophyta</taxon>
        <taxon>Magnoliopsida</taxon>
        <taxon>eudicotyledons</taxon>
        <taxon>Gunneridae</taxon>
        <taxon>Pentapetalae</taxon>
        <taxon>asterids</taxon>
        <taxon>lamiids</taxon>
        <taxon>Solanales</taxon>
        <taxon>Solanaceae</taxon>
        <taxon>Nicotianoideae</taxon>
        <taxon>Nicotianeae</taxon>
        <taxon>Nicotiana</taxon>
    </lineage>
</organism>
<gene>
    <name evidence="2" type="ORF">A4A49_36846</name>
</gene>
<evidence type="ECO:0000256" key="1">
    <source>
        <dbReference type="SAM" id="MobiDB-lite"/>
    </source>
</evidence>
<proteinExistence type="predicted"/>
<keyword evidence="3" id="KW-1185">Reference proteome</keyword>
<protein>
    <submittedName>
        <fullName evidence="2">Uncharacterized protein</fullName>
    </submittedName>
</protein>
<reference evidence="2" key="1">
    <citation type="submission" date="2016-11" db="EMBL/GenBank/DDBJ databases">
        <title>The genome of Nicotiana attenuata.</title>
        <authorList>
            <person name="Xu S."/>
            <person name="Brockmoeller T."/>
            <person name="Gaquerel E."/>
            <person name="Navarro A."/>
            <person name="Kuhl H."/>
            <person name="Gase K."/>
            <person name="Ling Z."/>
            <person name="Zhou W."/>
            <person name="Kreitzer C."/>
            <person name="Stanke M."/>
            <person name="Tang H."/>
            <person name="Lyons E."/>
            <person name="Pandey P."/>
            <person name="Pandey S.P."/>
            <person name="Timmermann B."/>
            <person name="Baldwin I.T."/>
        </authorList>
    </citation>
    <scope>NUCLEOTIDE SEQUENCE [LARGE SCALE GENOMIC DNA]</scope>
    <source>
        <strain evidence="2">UT</strain>
    </source>
</reference>
<evidence type="ECO:0000313" key="2">
    <source>
        <dbReference type="EMBL" id="OIT38692.1"/>
    </source>
</evidence>
<dbReference type="Gramene" id="OIT38692">
    <property type="protein sequence ID" value="OIT38692"/>
    <property type="gene ID" value="A4A49_36846"/>
</dbReference>
<sequence>MNSNSINPNNESQVFQSNTNSRIQPTAMNYNSNNKRNYQVELTKSVQQSPRNFTANSFNQWQPQVELRIQFNTQKRSSLNYVSRIHGFKSIDPK</sequence>
<comment type="caution">
    <text evidence="2">The sequence shown here is derived from an EMBL/GenBank/DDBJ whole genome shotgun (WGS) entry which is preliminary data.</text>
</comment>
<accession>A0A314LAV0</accession>
<dbReference type="Proteomes" id="UP000187609">
    <property type="component" value="Unassembled WGS sequence"/>
</dbReference>
<evidence type="ECO:0000313" key="3">
    <source>
        <dbReference type="Proteomes" id="UP000187609"/>
    </source>
</evidence>
<dbReference type="AlphaFoldDB" id="A0A314LAV0"/>
<dbReference type="EMBL" id="MJEQ01000181">
    <property type="protein sequence ID" value="OIT38692.1"/>
    <property type="molecule type" value="Genomic_DNA"/>
</dbReference>